<evidence type="ECO:0000256" key="9">
    <source>
        <dbReference type="ARBA" id="ARBA00023136"/>
    </source>
</evidence>
<evidence type="ECO:0000256" key="10">
    <source>
        <dbReference type="SAM" id="Phobius"/>
    </source>
</evidence>
<dbReference type="GO" id="GO:1902600">
    <property type="term" value="P:proton transmembrane transport"/>
    <property type="evidence" value="ECO:0007669"/>
    <property type="project" value="TreeGrafter"/>
</dbReference>
<feature type="transmembrane region" description="Helical" evidence="10">
    <location>
        <begin position="784"/>
        <end position="804"/>
    </location>
</feature>
<dbReference type="SUPFAM" id="SSF56784">
    <property type="entry name" value="HAD-like"/>
    <property type="match status" value="1"/>
</dbReference>
<dbReference type="SUPFAM" id="SSF81665">
    <property type="entry name" value="Calcium ATPase, transmembrane domain M"/>
    <property type="match status" value="1"/>
</dbReference>
<evidence type="ECO:0000259" key="11">
    <source>
        <dbReference type="SMART" id="SM00831"/>
    </source>
</evidence>
<reference evidence="12 13" key="1">
    <citation type="submission" date="2014-03" db="EMBL/GenBank/DDBJ databases">
        <title>The draft genome sequence of Marivita geojedonensis KCTC 23882.</title>
        <authorList>
            <person name="Lai Q."/>
            <person name="Shao Z."/>
        </authorList>
    </citation>
    <scope>NUCLEOTIDE SEQUENCE [LARGE SCALE GENOMIC DNA]</scope>
    <source>
        <strain evidence="12 13">DPG-138</strain>
    </source>
</reference>
<keyword evidence="4 10" id="KW-0812">Transmembrane</keyword>
<dbReference type="InterPro" id="IPR044492">
    <property type="entry name" value="P_typ_ATPase_HD_dom"/>
</dbReference>
<dbReference type="PANTHER" id="PTHR43294">
    <property type="entry name" value="SODIUM/POTASSIUM-TRANSPORTING ATPASE SUBUNIT ALPHA"/>
    <property type="match status" value="1"/>
</dbReference>
<dbReference type="SFLD" id="SFLDG00002">
    <property type="entry name" value="C1.7:_P-type_atpase_like"/>
    <property type="match status" value="1"/>
</dbReference>
<dbReference type="PRINTS" id="PR00119">
    <property type="entry name" value="CATATPASE"/>
</dbReference>
<dbReference type="FunFam" id="1.20.1110.10:FF:000095">
    <property type="entry name" value="Sodium/potassium-transporting ATPase subunit alpha-1"/>
    <property type="match status" value="1"/>
</dbReference>
<evidence type="ECO:0000256" key="6">
    <source>
        <dbReference type="ARBA" id="ARBA00022840"/>
    </source>
</evidence>
<dbReference type="Gene3D" id="2.70.150.10">
    <property type="entry name" value="Calcium-transporting ATPase, cytoplasmic transduction domain A"/>
    <property type="match status" value="1"/>
</dbReference>
<feature type="transmembrane region" description="Helical" evidence="10">
    <location>
        <begin position="274"/>
        <end position="298"/>
    </location>
</feature>
<dbReference type="Pfam" id="PF00690">
    <property type="entry name" value="Cation_ATPase_N"/>
    <property type="match status" value="1"/>
</dbReference>
<dbReference type="InterPro" id="IPR023214">
    <property type="entry name" value="HAD_sf"/>
</dbReference>
<evidence type="ECO:0000256" key="5">
    <source>
        <dbReference type="ARBA" id="ARBA00022741"/>
    </source>
</evidence>
<evidence type="ECO:0000313" key="12">
    <source>
        <dbReference type="EMBL" id="OSQ44105.1"/>
    </source>
</evidence>
<dbReference type="Gene3D" id="3.40.1110.10">
    <property type="entry name" value="Calcium-transporting ATPase, cytoplasmic domain N"/>
    <property type="match status" value="1"/>
</dbReference>
<feature type="transmembrane region" description="Helical" evidence="10">
    <location>
        <begin position="738"/>
        <end position="764"/>
    </location>
</feature>
<dbReference type="GO" id="GO:0016887">
    <property type="term" value="F:ATP hydrolysis activity"/>
    <property type="evidence" value="ECO:0007669"/>
    <property type="project" value="InterPro"/>
</dbReference>
<dbReference type="Pfam" id="PF13246">
    <property type="entry name" value="Cation_ATPase"/>
    <property type="match status" value="1"/>
</dbReference>
<dbReference type="Gene3D" id="1.20.1110.10">
    <property type="entry name" value="Calcium-transporting ATPase, transmembrane domain"/>
    <property type="match status" value="1"/>
</dbReference>
<dbReference type="InterPro" id="IPR036412">
    <property type="entry name" value="HAD-like_sf"/>
</dbReference>
<dbReference type="Gene3D" id="3.40.50.1000">
    <property type="entry name" value="HAD superfamily/HAD-like"/>
    <property type="match status" value="1"/>
</dbReference>
<evidence type="ECO:0000256" key="4">
    <source>
        <dbReference type="ARBA" id="ARBA00022692"/>
    </source>
</evidence>
<keyword evidence="3" id="KW-1003">Cell membrane</keyword>
<dbReference type="PROSITE" id="PS00154">
    <property type="entry name" value="ATPASE_E1_E2"/>
    <property type="match status" value="1"/>
</dbReference>
<dbReference type="NCBIfam" id="TIGR01494">
    <property type="entry name" value="ATPase_P-type"/>
    <property type="match status" value="2"/>
</dbReference>
<dbReference type="EMBL" id="JFKC01000032">
    <property type="protein sequence ID" value="OSQ44105.1"/>
    <property type="molecule type" value="Genomic_DNA"/>
</dbReference>
<feature type="transmembrane region" description="Helical" evidence="10">
    <location>
        <begin position="856"/>
        <end position="872"/>
    </location>
</feature>
<proteinExistence type="inferred from homology"/>
<gene>
    <name evidence="12" type="ORF">MGEO_19210</name>
</gene>
<feature type="transmembrane region" description="Helical" evidence="10">
    <location>
        <begin position="52"/>
        <end position="72"/>
    </location>
</feature>
<dbReference type="Pfam" id="PF00122">
    <property type="entry name" value="E1-E2_ATPase"/>
    <property type="match status" value="1"/>
</dbReference>
<evidence type="ECO:0000256" key="8">
    <source>
        <dbReference type="ARBA" id="ARBA00022989"/>
    </source>
</evidence>
<sequence>MLPFHTKPLEDVLDDLQSTRDGLTTSEATARLDIHGPNELSVGKETPEIIKFLLQFKNFFALLLFVGGALAMTAERMEPGQGNLYISIALLAVVVLNAAFTYLQEHQSERIMDSFNKMLPSMITAIRDGSPREVPVFELVPGDVIILNEGDRVPADGRLLAAKELKVDNSSLTGESEPQLLDADKSAVNALESPNMVFSGSLVQNGEARVLLCQTGMDTQIGSIVQLTKSTKSTETPIHRELEYFIKVISFIAIFLGVSFFAVSVAIGNGVISSLIFAIGIIVANVPEGLLPTVTLSLTMASRRMAQKNALIKNLESVETLGSTTVICTDKTGTLTQNRLGVNTVVLGGQDYALDDTRITTAPDIDRLLSVMCVCNNAYLTDDGFAGDATEGALLLYAKNHVNVGALRQVEELAEQPFNSMTKRMIVVADPGNGAQAYLKGAPEVVLAMCDRIALDGQEYSLTKDRRADVIEAFRDLAGRGERGLAFAIRECQRNEVPEEGYVFLGLTGMIDPPRSEVPEALEKCRSAGIRVIMLTGDYGLTAKTIARQIGMVGEHGRVVQGDELSEMSDAELQTLLRDEPEILFARIAPVQKMQVVQALQANDEIVTVTGDGVNDAPALKNADMGVAMGLMGTDVAKEASNMVLMDDNFATIVAAVEEGRTIFDNIKKFIAYILTSNIPEILPFIAFVLLDIPLPLSVILILSIDLVTDIIPALGLGAERPETDVMKRKPRPRGERLLSRNLLLMSYGIVGMIQAAAGFFTYFVILYNGGWQWGQELAISDPLYRTAITGFFASIIICQVADVIICRTRTQSVFTVGVWSNKLVLFGIACELLFLACMSYVPAFNTFFGTAPLEGWHFLLSVPFAFAILLGDELRRVFVRRGNPFVLRWLTW</sequence>
<keyword evidence="13" id="KW-1185">Reference proteome</keyword>
<dbReference type="Proteomes" id="UP000193926">
    <property type="component" value="Unassembled WGS sequence"/>
</dbReference>
<feature type="transmembrane region" description="Helical" evidence="10">
    <location>
        <begin position="670"/>
        <end position="691"/>
    </location>
</feature>
<dbReference type="GO" id="GO:0015662">
    <property type="term" value="F:P-type ion transporter activity"/>
    <property type="evidence" value="ECO:0007669"/>
    <property type="project" value="UniProtKB-ARBA"/>
</dbReference>
<dbReference type="InterPro" id="IPR008250">
    <property type="entry name" value="ATPase_P-typ_transduc_dom_A_sf"/>
</dbReference>
<dbReference type="GO" id="GO:0005886">
    <property type="term" value="C:plasma membrane"/>
    <property type="evidence" value="ECO:0007669"/>
    <property type="project" value="UniProtKB-SubCell"/>
</dbReference>
<dbReference type="GO" id="GO:0005524">
    <property type="term" value="F:ATP binding"/>
    <property type="evidence" value="ECO:0007669"/>
    <property type="project" value="UniProtKB-KW"/>
</dbReference>
<dbReference type="PANTHER" id="PTHR43294:SF21">
    <property type="entry name" value="CATION TRANSPORTING ATPASE"/>
    <property type="match status" value="1"/>
</dbReference>
<name>A0A1X4NBY4_9RHOB</name>
<evidence type="ECO:0000256" key="2">
    <source>
        <dbReference type="ARBA" id="ARBA00005675"/>
    </source>
</evidence>
<dbReference type="InterPro" id="IPR006068">
    <property type="entry name" value="ATPase_P-typ_cation-transptr_C"/>
</dbReference>
<dbReference type="InterPro" id="IPR023298">
    <property type="entry name" value="ATPase_P-typ_TM_dom_sf"/>
</dbReference>
<dbReference type="SFLD" id="SFLDF00027">
    <property type="entry name" value="p-type_atpase"/>
    <property type="match status" value="1"/>
</dbReference>
<dbReference type="FunFam" id="3.40.50.1000:FF:000083">
    <property type="entry name" value="Sodium/potassium-transporting ATPase subunit alpha"/>
    <property type="match status" value="1"/>
</dbReference>
<dbReference type="PRINTS" id="PR00121">
    <property type="entry name" value="NAKATPASE"/>
</dbReference>
<keyword evidence="6" id="KW-0067">ATP-binding</keyword>
<dbReference type="InterPro" id="IPR023299">
    <property type="entry name" value="ATPase_P-typ_cyto_dom_N"/>
</dbReference>
<dbReference type="Pfam" id="PF00689">
    <property type="entry name" value="Cation_ATPase_C"/>
    <property type="match status" value="1"/>
</dbReference>
<comment type="caution">
    <text evidence="12">The sequence shown here is derived from an EMBL/GenBank/DDBJ whole genome shotgun (WGS) entry which is preliminary data.</text>
</comment>
<dbReference type="InterPro" id="IPR018303">
    <property type="entry name" value="ATPase_P-typ_P_site"/>
</dbReference>
<feature type="transmembrane region" description="Helical" evidence="10">
    <location>
        <begin position="84"/>
        <end position="103"/>
    </location>
</feature>
<dbReference type="InterPro" id="IPR001757">
    <property type="entry name" value="P_typ_ATPase"/>
</dbReference>
<keyword evidence="8 10" id="KW-1133">Transmembrane helix</keyword>
<dbReference type="GO" id="GO:0019829">
    <property type="term" value="F:ATPase-coupled monoatomic cation transmembrane transporter activity"/>
    <property type="evidence" value="ECO:0007669"/>
    <property type="project" value="TreeGrafter"/>
</dbReference>
<feature type="transmembrane region" description="Helical" evidence="10">
    <location>
        <begin position="697"/>
        <end position="717"/>
    </location>
</feature>
<feature type="transmembrane region" description="Helical" evidence="10">
    <location>
        <begin position="244"/>
        <end position="268"/>
    </location>
</feature>
<accession>A0A1X4NBY4</accession>
<dbReference type="STRING" id="1123756.MGEO_19210"/>
<dbReference type="InterPro" id="IPR050510">
    <property type="entry name" value="Cation_transp_ATPase_P-type"/>
</dbReference>
<protein>
    <submittedName>
        <fullName evidence="12">ATPase</fullName>
    </submittedName>
</protein>
<keyword evidence="7" id="KW-1278">Translocase</keyword>
<dbReference type="SUPFAM" id="SSF81653">
    <property type="entry name" value="Calcium ATPase, transduction domain A"/>
    <property type="match status" value="1"/>
</dbReference>
<dbReference type="OrthoDB" id="9807843at2"/>
<evidence type="ECO:0000313" key="13">
    <source>
        <dbReference type="Proteomes" id="UP000193926"/>
    </source>
</evidence>
<dbReference type="InterPro" id="IPR059000">
    <property type="entry name" value="ATPase_P-type_domA"/>
</dbReference>
<comment type="subcellular location">
    <subcellularLocation>
        <location evidence="1">Cell membrane</location>
        <topology evidence="1">Multi-pass membrane protein</topology>
    </subcellularLocation>
</comment>
<dbReference type="SUPFAM" id="SSF81660">
    <property type="entry name" value="Metal cation-transporting ATPase, ATP-binding domain N"/>
    <property type="match status" value="1"/>
</dbReference>
<keyword evidence="9 10" id="KW-0472">Membrane</keyword>
<dbReference type="SFLD" id="SFLDS00003">
    <property type="entry name" value="Haloacid_Dehalogenase"/>
    <property type="match status" value="1"/>
</dbReference>
<dbReference type="AlphaFoldDB" id="A0A1X4NBY4"/>
<organism evidence="12 13">
    <name type="scientific">Marivita geojedonensis</name>
    <dbReference type="NCBI Taxonomy" id="1123756"/>
    <lineage>
        <taxon>Bacteria</taxon>
        <taxon>Pseudomonadati</taxon>
        <taxon>Pseudomonadota</taxon>
        <taxon>Alphaproteobacteria</taxon>
        <taxon>Rhodobacterales</taxon>
        <taxon>Roseobacteraceae</taxon>
        <taxon>Marivita</taxon>
    </lineage>
</organism>
<dbReference type="SMART" id="SM00831">
    <property type="entry name" value="Cation_ATPase_N"/>
    <property type="match status" value="1"/>
</dbReference>
<dbReference type="InterPro" id="IPR004014">
    <property type="entry name" value="ATPase_P-typ_cation-transptr_N"/>
</dbReference>
<comment type="similarity">
    <text evidence="2">Belongs to the cation transport ATPase (P-type) (TC 3.A.3) family. Type IIA subfamily.</text>
</comment>
<feature type="transmembrane region" description="Helical" evidence="10">
    <location>
        <begin position="824"/>
        <end position="844"/>
    </location>
</feature>
<evidence type="ECO:0000256" key="3">
    <source>
        <dbReference type="ARBA" id="ARBA00022475"/>
    </source>
</evidence>
<keyword evidence="5" id="KW-0547">Nucleotide-binding</keyword>
<evidence type="ECO:0000256" key="7">
    <source>
        <dbReference type="ARBA" id="ARBA00022967"/>
    </source>
</evidence>
<feature type="domain" description="Cation-transporting P-type ATPase N-terminal" evidence="11">
    <location>
        <begin position="3"/>
        <end position="76"/>
    </location>
</feature>
<evidence type="ECO:0000256" key="1">
    <source>
        <dbReference type="ARBA" id="ARBA00004651"/>
    </source>
</evidence>